<evidence type="ECO:0000256" key="1">
    <source>
        <dbReference type="ARBA" id="ARBA00006586"/>
    </source>
</evidence>
<dbReference type="SUPFAM" id="SSF56235">
    <property type="entry name" value="N-terminal nucleophile aminohydrolases (Ntn hydrolases)"/>
    <property type="match status" value="1"/>
</dbReference>
<comment type="similarity">
    <text evidence="1">Belongs to the peptidase S45 family.</text>
</comment>
<dbReference type="Proteomes" id="UP000298154">
    <property type="component" value="Unassembled WGS sequence"/>
</dbReference>
<keyword evidence="7" id="KW-0812">Transmembrane</keyword>
<dbReference type="InterPro" id="IPR043146">
    <property type="entry name" value="Penicillin_amidase_N_B-knob"/>
</dbReference>
<sequence>MSEGSASIRVTASACWGSHDSRGSDVGTDAPRSERHRRVRRVLIALGVVVSLVVVTAGLGVYTVTRSFPTLAGTVEIAGLTDQVTVVRDDAGIPEITAKTAADLFLAEGYVHAQDRFWEMDFRRHVTSGRLSELFGESQVGTDTFVRTLGWRAVAEQEVALLDPVTLGYYQSYATGVNAYLDTHDGADLSLEYAVLGLQNPGYEVEPWTPADSVAWLKAMAWDLRSNLDDEIDRALLATTLTPVEVNQLHPDYPSGGHPTITGNQAVTVPSAGAPADEPTVGPSAGAGISSSTDPPGGAAWADSVSIDAYAGALTELRAALTSIPELLGPAGGEIGSNSWVVSGSLTDTGMPLLANDPHLGPVLPSVWYQVGLRCQSISADCPFDVAGYSFSGMPGIIIGHTERIAWGFTNLGPDVADLFVEKVTGDNYEFDGVAKPLMLRDEKISVAGGDDVKIEIRATEHGPLLSGFEGTTYSQIASDYPEDAGLPPAPLAEAGADKTTYELSLQWTALTPGQTASAIFALNQATDWTSFRAAAALFEVPAQNLSYADVDGNIGYQAPGRIPIRASGNGTLPAPGWTSQYGWTGYIPFDALPSTFNPPSGYIVTANNAAADPSYPYLLTADWDLGYRANQITVRLQELIAAGTPLTAELMGDIQGDNYSAIAAALIPRLQQVRLTGDAAEAQKLFDGWDYQVEADSAAAAYFNVIWRTLLQDMFTGKVDKGAHLTGGDRAFFVVTSLLDQPDSPWWTNPIYGTVGQESMLRRVMTDASAEAADLMGSNPTDWEWGRIHTLELTNATFGESGIAPLEWLFNRGPYELAGGSAVVNAVGWDATQGYQVDWVPSMRQVISLDNFDDSTWINLSGASGHAFHTNYTDQAPLWRDHETRPWLFTPAAINDDASNTLTLEPTS</sequence>
<dbReference type="OrthoDB" id="9759796at2"/>
<dbReference type="PANTHER" id="PTHR34218:SF4">
    <property type="entry name" value="ACYL-HOMOSERINE LACTONE ACYLASE QUIP"/>
    <property type="match status" value="1"/>
</dbReference>
<dbReference type="InterPro" id="IPR023343">
    <property type="entry name" value="Penicillin_amidase_dom1"/>
</dbReference>
<dbReference type="InterPro" id="IPR014395">
    <property type="entry name" value="Pen/GL7ACA/AHL_acylase"/>
</dbReference>
<feature type="transmembrane region" description="Helical" evidence="7">
    <location>
        <begin position="42"/>
        <end position="62"/>
    </location>
</feature>
<comment type="caution">
    <text evidence="8">The sequence shown here is derived from an EMBL/GenBank/DDBJ whole genome shotgun (WGS) entry which is preliminary data.</text>
</comment>
<dbReference type="Gene3D" id="1.10.1400.10">
    <property type="match status" value="1"/>
</dbReference>
<keyword evidence="7" id="KW-0472">Membrane</keyword>
<proteinExistence type="inferred from homology"/>
<keyword evidence="2" id="KW-0378">Hydrolase</keyword>
<name>A0A4R9ATX2_9MICO</name>
<dbReference type="InterPro" id="IPR029055">
    <property type="entry name" value="Ntn_hydrolases_N"/>
</dbReference>
<keyword evidence="9" id="KW-1185">Reference proteome</keyword>
<dbReference type="CDD" id="cd03747">
    <property type="entry name" value="Ntn_PGA_like"/>
    <property type="match status" value="1"/>
</dbReference>
<dbReference type="InterPro" id="IPR002692">
    <property type="entry name" value="S45"/>
</dbReference>
<evidence type="ECO:0000313" key="8">
    <source>
        <dbReference type="EMBL" id="TFD68843.1"/>
    </source>
</evidence>
<comment type="cofactor">
    <cofactor evidence="5">
        <name>Ca(2+)</name>
        <dbReference type="ChEBI" id="CHEBI:29108"/>
    </cofactor>
    <text evidence="5">Binds 1 Ca(2+) ion per dimer.</text>
</comment>
<dbReference type="Gene3D" id="2.30.120.10">
    <property type="match status" value="1"/>
</dbReference>
<evidence type="ECO:0000256" key="6">
    <source>
        <dbReference type="SAM" id="MobiDB-lite"/>
    </source>
</evidence>
<dbReference type="PANTHER" id="PTHR34218">
    <property type="entry name" value="PEPTIDASE S45 PENICILLIN AMIDASE"/>
    <property type="match status" value="1"/>
</dbReference>
<feature type="binding site" evidence="5">
    <location>
        <position position="231"/>
    </location>
    <ligand>
        <name>Ca(2+)</name>
        <dbReference type="ChEBI" id="CHEBI:29108"/>
    </ligand>
</feature>
<protein>
    <submittedName>
        <fullName evidence="8">Penicillin acylase family protein</fullName>
    </submittedName>
</protein>
<dbReference type="InterPro" id="IPR043147">
    <property type="entry name" value="Penicillin_amidase_A-knob"/>
</dbReference>
<accession>A0A4R9ATX2</accession>
<feature type="binding site" evidence="5">
    <location>
        <position position="418"/>
    </location>
    <ligand>
        <name>Ca(2+)</name>
        <dbReference type="ChEBI" id="CHEBI:29108"/>
    </ligand>
</feature>
<dbReference type="Gene3D" id="3.60.20.10">
    <property type="entry name" value="Glutamine Phosphoribosylpyrophosphate, subunit 1, domain 1"/>
    <property type="match status" value="1"/>
</dbReference>
<keyword evidence="7" id="KW-1133">Transmembrane helix</keyword>
<dbReference type="EMBL" id="SOHK01000005">
    <property type="protein sequence ID" value="TFD68843.1"/>
    <property type="molecule type" value="Genomic_DNA"/>
</dbReference>
<feature type="active site" description="Nucleophile" evidence="4">
    <location>
        <position position="337"/>
    </location>
</feature>
<evidence type="ECO:0000256" key="7">
    <source>
        <dbReference type="SAM" id="Phobius"/>
    </source>
</evidence>
<evidence type="ECO:0000256" key="2">
    <source>
        <dbReference type="ARBA" id="ARBA00022801"/>
    </source>
</evidence>
<evidence type="ECO:0000256" key="4">
    <source>
        <dbReference type="PIRSR" id="PIRSR001227-1"/>
    </source>
</evidence>
<keyword evidence="5" id="KW-0479">Metal-binding</keyword>
<organism evidence="8 9">
    <name type="scientific">Cryobacterium ruanii</name>
    <dbReference type="NCBI Taxonomy" id="1259197"/>
    <lineage>
        <taxon>Bacteria</taxon>
        <taxon>Bacillati</taxon>
        <taxon>Actinomycetota</taxon>
        <taxon>Actinomycetes</taxon>
        <taxon>Micrococcales</taxon>
        <taxon>Microbacteriaceae</taxon>
        <taxon>Cryobacterium</taxon>
    </lineage>
</organism>
<dbReference type="Pfam" id="PF01804">
    <property type="entry name" value="Penicil_amidase"/>
    <property type="match status" value="1"/>
</dbReference>
<evidence type="ECO:0000256" key="5">
    <source>
        <dbReference type="PIRSR" id="PIRSR001227-2"/>
    </source>
</evidence>
<evidence type="ECO:0000256" key="3">
    <source>
        <dbReference type="ARBA" id="ARBA00023145"/>
    </source>
</evidence>
<keyword evidence="3" id="KW-0865">Zymogen</keyword>
<dbReference type="GO" id="GO:0046872">
    <property type="term" value="F:metal ion binding"/>
    <property type="evidence" value="ECO:0007669"/>
    <property type="project" value="UniProtKB-KW"/>
</dbReference>
<gene>
    <name evidence="8" type="ORF">E3T47_02455</name>
</gene>
<dbReference type="GO" id="GO:0016811">
    <property type="term" value="F:hydrolase activity, acting on carbon-nitrogen (but not peptide) bonds, in linear amides"/>
    <property type="evidence" value="ECO:0007669"/>
    <property type="project" value="InterPro"/>
</dbReference>
<reference evidence="8 9" key="1">
    <citation type="submission" date="2019-03" db="EMBL/GenBank/DDBJ databases">
        <title>Genomics of glacier-inhabiting Cryobacterium strains.</title>
        <authorList>
            <person name="Liu Q."/>
            <person name="Xin Y.-H."/>
        </authorList>
    </citation>
    <scope>NUCLEOTIDE SEQUENCE [LARGE SCALE GENOMIC DNA]</scope>
    <source>
        <strain evidence="8 9">Sr36</strain>
    </source>
</reference>
<dbReference type="PIRSF" id="PIRSF001227">
    <property type="entry name" value="Pen_acylase"/>
    <property type="match status" value="1"/>
</dbReference>
<dbReference type="GO" id="GO:0017000">
    <property type="term" value="P:antibiotic biosynthetic process"/>
    <property type="evidence" value="ECO:0007669"/>
    <property type="project" value="InterPro"/>
</dbReference>
<evidence type="ECO:0000313" key="9">
    <source>
        <dbReference type="Proteomes" id="UP000298154"/>
    </source>
</evidence>
<keyword evidence="5" id="KW-0106">Calcium</keyword>
<feature type="region of interest" description="Disordered" evidence="6">
    <location>
        <begin position="254"/>
        <end position="298"/>
    </location>
</feature>
<feature type="binding site" evidence="5">
    <location>
        <position position="415"/>
    </location>
    <ligand>
        <name>Ca(2+)</name>
        <dbReference type="ChEBI" id="CHEBI:29108"/>
    </ligand>
</feature>
<dbReference type="AlphaFoldDB" id="A0A4R9ATX2"/>
<dbReference type="Gene3D" id="1.10.439.10">
    <property type="entry name" value="Penicillin Amidohydrolase, domain 1"/>
    <property type="match status" value="1"/>
</dbReference>